<proteinExistence type="predicted"/>
<feature type="transmembrane region" description="Helical" evidence="1">
    <location>
        <begin position="73"/>
        <end position="97"/>
    </location>
</feature>
<dbReference type="KEGG" id="fmr:Fuma_01880"/>
<evidence type="ECO:0008006" key="4">
    <source>
        <dbReference type="Google" id="ProtNLM"/>
    </source>
</evidence>
<dbReference type="STRING" id="1891926.Fuma_01880"/>
<protein>
    <recommendedName>
        <fullName evidence="4">DUF4345 domain-containing protein</fullName>
    </recommendedName>
</protein>
<keyword evidence="1" id="KW-0472">Membrane</keyword>
<feature type="transmembrane region" description="Helical" evidence="1">
    <location>
        <begin position="104"/>
        <end position="123"/>
    </location>
</feature>
<keyword evidence="1" id="KW-0812">Transmembrane</keyword>
<evidence type="ECO:0000313" key="3">
    <source>
        <dbReference type="Proteomes" id="UP000187735"/>
    </source>
</evidence>
<gene>
    <name evidence="2" type="ORF">Fuma_01880</name>
</gene>
<evidence type="ECO:0000313" key="2">
    <source>
        <dbReference type="EMBL" id="APZ92270.1"/>
    </source>
</evidence>
<dbReference type="EMBL" id="CP017641">
    <property type="protein sequence ID" value="APZ92270.1"/>
    <property type="molecule type" value="Genomic_DNA"/>
</dbReference>
<organism evidence="2 3">
    <name type="scientific">Fuerstiella marisgermanici</name>
    <dbReference type="NCBI Taxonomy" id="1891926"/>
    <lineage>
        <taxon>Bacteria</taxon>
        <taxon>Pseudomonadati</taxon>
        <taxon>Planctomycetota</taxon>
        <taxon>Planctomycetia</taxon>
        <taxon>Planctomycetales</taxon>
        <taxon>Planctomycetaceae</taxon>
        <taxon>Fuerstiella</taxon>
    </lineage>
</organism>
<reference evidence="2 3" key="1">
    <citation type="journal article" date="2016" name="Front. Microbiol.">
        <title>Fuerstia marisgermanicae gen. nov., sp. nov., an Unusual Member of the Phylum Planctomycetes from the German Wadden Sea.</title>
        <authorList>
            <person name="Kohn T."/>
            <person name="Heuer A."/>
            <person name="Jogler M."/>
            <person name="Vollmers J."/>
            <person name="Boedeker C."/>
            <person name="Bunk B."/>
            <person name="Rast P."/>
            <person name="Borchert D."/>
            <person name="Glockner I."/>
            <person name="Freese H.M."/>
            <person name="Klenk H.P."/>
            <person name="Overmann J."/>
            <person name="Kaster A.K."/>
            <person name="Rohde M."/>
            <person name="Wiegand S."/>
            <person name="Jogler C."/>
        </authorList>
    </citation>
    <scope>NUCLEOTIDE SEQUENCE [LARGE SCALE GENOMIC DNA]</scope>
    <source>
        <strain evidence="2 3">NH11</strain>
    </source>
</reference>
<feature type="transmembrane region" description="Helical" evidence="1">
    <location>
        <begin position="46"/>
        <end position="67"/>
    </location>
</feature>
<accession>A0A1P8WDY8</accession>
<evidence type="ECO:0000256" key="1">
    <source>
        <dbReference type="SAM" id="Phobius"/>
    </source>
</evidence>
<dbReference type="RefSeq" id="WP_077023914.1">
    <property type="nucleotide sequence ID" value="NZ_CP017641.1"/>
</dbReference>
<sequence length="128" mass="13708">MNAQQIYLSIVGLLYLGLGIWCSVSPQETSTKVGFQLVGGSGRSEFLTVYGGLEFGIGLLLLLPLVRSTATEPVMIGCILIHGSLVAFRTAGFLMFADIGSMTVKLAVGEWVILLAGLAAWWFRPISN</sequence>
<dbReference type="AlphaFoldDB" id="A0A1P8WDY8"/>
<keyword evidence="1" id="KW-1133">Transmembrane helix</keyword>
<feature type="transmembrane region" description="Helical" evidence="1">
    <location>
        <begin position="6"/>
        <end position="25"/>
    </location>
</feature>
<dbReference type="Proteomes" id="UP000187735">
    <property type="component" value="Chromosome"/>
</dbReference>
<dbReference type="OrthoDB" id="5987056at2"/>
<name>A0A1P8WDY8_9PLAN</name>
<keyword evidence="3" id="KW-1185">Reference proteome</keyword>